<dbReference type="PANTHER" id="PTHR33186:SF13">
    <property type="entry name" value="OS10G0138300 PROTEIN"/>
    <property type="match status" value="1"/>
</dbReference>
<dbReference type="Pfam" id="PF23635">
    <property type="entry name" value="Beta-prop_AT5G49610-like"/>
    <property type="match status" value="1"/>
</dbReference>
<evidence type="ECO:0000259" key="1">
    <source>
        <dbReference type="Pfam" id="PF23635"/>
    </source>
</evidence>
<protein>
    <recommendedName>
        <fullName evidence="1">F-box protein AT5G49610-like beta-propeller domain-containing protein</fullName>
    </recommendedName>
</protein>
<dbReference type="EnsemblPlants" id="EMT29691">
    <property type="protein sequence ID" value="EMT29691"/>
    <property type="gene ID" value="F775_16798"/>
</dbReference>
<proteinExistence type="predicted"/>
<dbReference type="InterPro" id="IPR056594">
    <property type="entry name" value="AT5G49610-like_b-prop"/>
</dbReference>
<reference evidence="2" key="1">
    <citation type="submission" date="2015-06" db="UniProtKB">
        <authorList>
            <consortium name="EnsemblPlants"/>
        </authorList>
    </citation>
    <scope>IDENTIFICATION</scope>
</reference>
<sequence length="288" mass="32124">MKRGDGDRFKSLGCRHGLILVSNKPKNQILVWDPVTGDQHRLDIPPVVAIHAKKTTINGAVLRADDARHFQVVLTVADNDDKQHRRALACVYSSETGAWGELVSTQLPSGVPMSNAGTFVSTYKPAVLIGDSLYWRLGGNFTGILEFDLEKQSLAVIWLPVHILEEGHYLFSIMRAEGGGLGLLLQTDFSIELWKRKTDCDGVASWGLGRTIELDKLLSLNSEENEIMIQGPMGENNVVFVWTHHILFTVHLESLQFNKLPGAYPLFYYHPLESVYAAARRWAAIGLF</sequence>
<dbReference type="AlphaFoldDB" id="M8D0K4"/>
<name>M8D0K4_AEGTA</name>
<feature type="domain" description="F-box protein AT5G49610-like beta-propeller" evidence="1">
    <location>
        <begin position="13"/>
        <end position="259"/>
    </location>
</feature>
<accession>M8D0K4</accession>
<organism evidence="2">
    <name type="scientific">Aegilops tauschii</name>
    <name type="common">Tausch's goatgrass</name>
    <name type="synonym">Aegilops squarrosa</name>
    <dbReference type="NCBI Taxonomy" id="37682"/>
    <lineage>
        <taxon>Eukaryota</taxon>
        <taxon>Viridiplantae</taxon>
        <taxon>Streptophyta</taxon>
        <taxon>Embryophyta</taxon>
        <taxon>Tracheophyta</taxon>
        <taxon>Spermatophyta</taxon>
        <taxon>Magnoliopsida</taxon>
        <taxon>Liliopsida</taxon>
        <taxon>Poales</taxon>
        <taxon>Poaceae</taxon>
        <taxon>BOP clade</taxon>
        <taxon>Pooideae</taxon>
        <taxon>Triticodae</taxon>
        <taxon>Triticeae</taxon>
        <taxon>Triticinae</taxon>
        <taxon>Aegilops</taxon>
    </lineage>
</organism>
<dbReference type="PANTHER" id="PTHR33186">
    <property type="entry name" value="OS10G0136150 PROTEIN-RELATED"/>
    <property type="match status" value="1"/>
</dbReference>
<evidence type="ECO:0000313" key="2">
    <source>
        <dbReference type="EnsemblPlants" id="EMT29691"/>
    </source>
</evidence>